<keyword evidence="2" id="KW-0012">Acyltransferase</keyword>
<dbReference type="Proteomes" id="UP000681075">
    <property type="component" value="Unassembled WGS sequence"/>
</dbReference>
<comment type="caution">
    <text evidence="2">The sequence shown here is derived from an EMBL/GenBank/DDBJ whole genome shotgun (WGS) entry which is preliminary data.</text>
</comment>
<evidence type="ECO:0000313" key="3">
    <source>
        <dbReference type="Proteomes" id="UP000681075"/>
    </source>
</evidence>
<gene>
    <name evidence="2" type="ORF">TMPK1_20940</name>
</gene>
<dbReference type="GO" id="GO:0016746">
    <property type="term" value="F:acyltransferase activity"/>
    <property type="evidence" value="ECO:0007669"/>
    <property type="project" value="UniProtKB-KW"/>
</dbReference>
<name>A0A8S8XEM0_9PROT</name>
<sequence>MLAERILQRRSAFVCDVLGRYFAWFLARNFHAVRIARSGARPPFRGGPLIVVSNHPSWWEPVIYVLLGRTLFRDRIGFGPMDETGLRKYRILERFGVFGVDLHSRAGALDFVAVAQRLLAAPERMLWIAAQGRFADARERPVRLRAGPAHLARRMPNVQLVPLAIELAFWDERYPEIFLRFGHPVTADEDLDRALEATMDALAQDVQSRDAARFDLLLGGKAGVGGVYDMTRRFASWARFKRFHAGHR</sequence>
<keyword evidence="3" id="KW-1185">Reference proteome</keyword>
<dbReference type="InterPro" id="IPR002123">
    <property type="entry name" value="Plipid/glycerol_acylTrfase"/>
</dbReference>
<accession>A0A8S8XEM0</accession>
<evidence type="ECO:0000259" key="1">
    <source>
        <dbReference type="SMART" id="SM00563"/>
    </source>
</evidence>
<keyword evidence="2" id="KW-0808">Transferase</keyword>
<dbReference type="SUPFAM" id="SSF69593">
    <property type="entry name" value="Glycerol-3-phosphate (1)-acyltransferase"/>
    <property type="match status" value="1"/>
</dbReference>
<dbReference type="CDD" id="cd06551">
    <property type="entry name" value="LPLAT"/>
    <property type="match status" value="1"/>
</dbReference>
<evidence type="ECO:0000313" key="2">
    <source>
        <dbReference type="EMBL" id="GIL39857.1"/>
    </source>
</evidence>
<organism evidence="2 3">
    <name type="scientific">Roseiterribacter gracilis</name>
    <dbReference type="NCBI Taxonomy" id="2812848"/>
    <lineage>
        <taxon>Bacteria</taxon>
        <taxon>Pseudomonadati</taxon>
        <taxon>Pseudomonadota</taxon>
        <taxon>Alphaproteobacteria</taxon>
        <taxon>Rhodospirillales</taxon>
        <taxon>Roseiterribacteraceae</taxon>
        <taxon>Roseiterribacter</taxon>
    </lineage>
</organism>
<dbReference type="AlphaFoldDB" id="A0A8S8XEM0"/>
<dbReference type="SMART" id="SM00563">
    <property type="entry name" value="PlsC"/>
    <property type="match status" value="1"/>
</dbReference>
<feature type="domain" description="Phospholipid/glycerol acyltransferase" evidence="1">
    <location>
        <begin position="49"/>
        <end position="168"/>
    </location>
</feature>
<reference evidence="2" key="1">
    <citation type="submission" date="2021-02" db="EMBL/GenBank/DDBJ databases">
        <title>Genome sequence of Rhodospirillales sp. strain TMPK1 isolated from soil.</title>
        <authorList>
            <person name="Nakai R."/>
            <person name="Kusada H."/>
            <person name="Tamaki H."/>
        </authorList>
    </citation>
    <scope>NUCLEOTIDE SEQUENCE</scope>
    <source>
        <strain evidence="2">TMPK1</strain>
    </source>
</reference>
<dbReference type="EMBL" id="BOPV01000001">
    <property type="protein sequence ID" value="GIL39857.1"/>
    <property type="molecule type" value="Genomic_DNA"/>
</dbReference>
<proteinExistence type="predicted"/>
<protein>
    <submittedName>
        <fullName evidence="2">Acyltransferase</fullName>
    </submittedName>
</protein>